<keyword evidence="1" id="KW-0472">Membrane</keyword>
<evidence type="ECO:0000256" key="1">
    <source>
        <dbReference type="SAM" id="Phobius"/>
    </source>
</evidence>
<reference evidence="2" key="2">
    <citation type="submission" date="2025-09" db="UniProtKB">
        <authorList>
            <consortium name="Ensembl"/>
        </authorList>
    </citation>
    <scope>IDENTIFICATION</scope>
</reference>
<name>A0A8C9IUW0_9PRIM</name>
<organism evidence="2 3">
    <name type="scientific">Piliocolobus tephrosceles</name>
    <name type="common">Ugandan red Colobus</name>
    <dbReference type="NCBI Taxonomy" id="591936"/>
    <lineage>
        <taxon>Eukaryota</taxon>
        <taxon>Metazoa</taxon>
        <taxon>Chordata</taxon>
        <taxon>Craniata</taxon>
        <taxon>Vertebrata</taxon>
        <taxon>Euteleostomi</taxon>
        <taxon>Mammalia</taxon>
        <taxon>Eutheria</taxon>
        <taxon>Euarchontoglires</taxon>
        <taxon>Primates</taxon>
        <taxon>Haplorrhini</taxon>
        <taxon>Catarrhini</taxon>
        <taxon>Cercopithecidae</taxon>
        <taxon>Colobinae</taxon>
        <taxon>Piliocolobus</taxon>
    </lineage>
</organism>
<proteinExistence type="predicted"/>
<dbReference type="Ensembl" id="ENSPTET00000056805.1">
    <property type="protein sequence ID" value="ENSPTEP00000042616.1"/>
    <property type="gene ID" value="ENSPTEG00000038865.1"/>
</dbReference>
<dbReference type="Proteomes" id="UP000694416">
    <property type="component" value="Unplaced"/>
</dbReference>
<keyword evidence="1" id="KW-0812">Transmembrane</keyword>
<sequence length="123" mass="13470">MWYGPLAAAGSRAVAGPLALLWRCGGPGGSRTAKTSARVLDAARQGDFPWDDKDFRSLALLGAGVAVGFFYLYFRDPGREITWKHFVQYYLARGLVRGIRSLPTWEGGHCSGVHVVCNARKKL</sequence>
<evidence type="ECO:0000313" key="3">
    <source>
        <dbReference type="Proteomes" id="UP000694416"/>
    </source>
</evidence>
<feature type="transmembrane region" description="Helical" evidence="1">
    <location>
        <begin position="55"/>
        <end position="74"/>
    </location>
</feature>
<protein>
    <submittedName>
        <fullName evidence="2">Uncharacterized protein</fullName>
    </submittedName>
</protein>
<reference evidence="2" key="1">
    <citation type="submission" date="2025-08" db="UniProtKB">
        <authorList>
            <consortium name="Ensembl"/>
        </authorList>
    </citation>
    <scope>IDENTIFICATION</scope>
</reference>
<dbReference type="AlphaFoldDB" id="A0A8C9IUW0"/>
<accession>A0A8C9IUW0</accession>
<evidence type="ECO:0000313" key="2">
    <source>
        <dbReference type="Ensembl" id="ENSPTEP00000042616.1"/>
    </source>
</evidence>
<keyword evidence="1" id="KW-1133">Transmembrane helix</keyword>
<keyword evidence="3" id="KW-1185">Reference proteome</keyword>